<comment type="catalytic activity">
    <reaction evidence="30">
        <text>cholesterol + reduced [NADPH--hemoprotein reductase] + O2 = (24S)-hydroxycholesterol + oxidized [NADPH--hemoprotein reductase] + H2O + H(+)</text>
        <dbReference type="Rhea" id="RHEA:22716"/>
        <dbReference type="Rhea" id="RHEA-COMP:11964"/>
        <dbReference type="Rhea" id="RHEA-COMP:11965"/>
        <dbReference type="ChEBI" id="CHEBI:15377"/>
        <dbReference type="ChEBI" id="CHEBI:15378"/>
        <dbReference type="ChEBI" id="CHEBI:15379"/>
        <dbReference type="ChEBI" id="CHEBI:16113"/>
        <dbReference type="ChEBI" id="CHEBI:34310"/>
        <dbReference type="ChEBI" id="CHEBI:57618"/>
        <dbReference type="ChEBI" id="CHEBI:58210"/>
        <dbReference type="EC" id="1.14.14.25"/>
    </reaction>
    <physiologicalReaction direction="left-to-right" evidence="30">
        <dbReference type="Rhea" id="RHEA:22717"/>
    </physiologicalReaction>
</comment>
<dbReference type="PANTHER" id="PTHR24293:SF0">
    <property type="entry name" value="CYP46A1 PROTEIN-RELATED"/>
    <property type="match status" value="1"/>
</dbReference>
<comment type="catalytic activity">
    <reaction evidence="34">
        <text>7alpha-hydroxycholesterol + reduced [NADPH--hemoprotein reductase] + O2 = (24S)-7alpha-dihydroxycholesterol + oxidized [NADPH--hemoprotein reductase] + H2O + H(+)</text>
        <dbReference type="Rhea" id="RHEA:46380"/>
        <dbReference type="Rhea" id="RHEA-COMP:11964"/>
        <dbReference type="Rhea" id="RHEA-COMP:11965"/>
        <dbReference type="ChEBI" id="CHEBI:15377"/>
        <dbReference type="ChEBI" id="CHEBI:15378"/>
        <dbReference type="ChEBI" id="CHEBI:15379"/>
        <dbReference type="ChEBI" id="CHEBI:17500"/>
        <dbReference type="ChEBI" id="CHEBI:37640"/>
        <dbReference type="ChEBI" id="CHEBI:57618"/>
        <dbReference type="ChEBI" id="CHEBI:58210"/>
    </reaction>
    <physiologicalReaction direction="left-to-right" evidence="34">
        <dbReference type="Rhea" id="RHEA:46381"/>
    </physiologicalReaction>
</comment>
<comment type="pathway">
    <text evidence="25">Steroid metabolism; cholesterol degradation.</text>
</comment>
<evidence type="ECO:0000256" key="24">
    <source>
        <dbReference type="ARBA" id="ARBA00034110"/>
    </source>
</evidence>
<evidence type="ECO:0000256" key="16">
    <source>
        <dbReference type="ARBA" id="ARBA00023018"/>
    </source>
</evidence>
<comment type="catalytic activity">
    <reaction evidence="33">
        <text>4beta-hydroxycholesterol + reduced [NADPH--hemoprotein reductase] + O2 = 4beta,24S-dihydroxycholesterol + oxidized [NADPH--hemoprotein reductase] + H2O + H(+)</text>
        <dbReference type="Rhea" id="RHEA:46392"/>
        <dbReference type="Rhea" id="RHEA-COMP:11964"/>
        <dbReference type="Rhea" id="RHEA-COMP:11965"/>
        <dbReference type="ChEBI" id="CHEBI:15377"/>
        <dbReference type="ChEBI" id="CHEBI:15378"/>
        <dbReference type="ChEBI" id="CHEBI:15379"/>
        <dbReference type="ChEBI" id="CHEBI:57618"/>
        <dbReference type="ChEBI" id="CHEBI:58210"/>
        <dbReference type="ChEBI" id="CHEBI:85778"/>
        <dbReference type="ChEBI" id="CHEBI:86087"/>
    </reaction>
    <physiologicalReaction direction="left-to-right" evidence="33">
        <dbReference type="Rhea" id="RHEA:46393"/>
    </physiologicalReaction>
</comment>
<evidence type="ECO:0000256" key="8">
    <source>
        <dbReference type="ARBA" id="ARBA00022617"/>
    </source>
</evidence>
<dbReference type="GO" id="GO:0020037">
    <property type="term" value="F:heme binding"/>
    <property type="evidence" value="ECO:0007669"/>
    <property type="project" value="InterPro"/>
</dbReference>
<dbReference type="GO" id="GO:0030425">
    <property type="term" value="C:dendrite"/>
    <property type="evidence" value="ECO:0007669"/>
    <property type="project" value="UniProtKB-SubCell"/>
</dbReference>
<evidence type="ECO:0000256" key="15">
    <source>
        <dbReference type="ARBA" id="ARBA00023004"/>
    </source>
</evidence>
<reference evidence="49" key="1">
    <citation type="submission" date="2024-04" db="EMBL/GenBank/DDBJ databases">
        <title>Salinicola lusitanus LLJ914,a marine bacterium isolated from the Okinawa Trough.</title>
        <authorList>
            <person name="Li J."/>
        </authorList>
    </citation>
    <scope>NUCLEOTIDE SEQUENCE [LARGE SCALE GENOMIC DNA]</scope>
</reference>
<evidence type="ECO:0000256" key="9">
    <source>
        <dbReference type="ARBA" id="ARBA00022692"/>
    </source>
</evidence>
<organism evidence="48 49">
    <name type="scientific">Mugilogobius chulae</name>
    <name type="common">yellowstripe goby</name>
    <dbReference type="NCBI Taxonomy" id="88201"/>
    <lineage>
        <taxon>Eukaryota</taxon>
        <taxon>Metazoa</taxon>
        <taxon>Chordata</taxon>
        <taxon>Craniata</taxon>
        <taxon>Vertebrata</taxon>
        <taxon>Euteleostomi</taxon>
        <taxon>Actinopterygii</taxon>
        <taxon>Neopterygii</taxon>
        <taxon>Teleostei</taxon>
        <taxon>Neoteleostei</taxon>
        <taxon>Acanthomorphata</taxon>
        <taxon>Gobiaria</taxon>
        <taxon>Gobiiformes</taxon>
        <taxon>Gobioidei</taxon>
        <taxon>Gobiidae</taxon>
        <taxon>Gobionellinae</taxon>
        <taxon>Mugilogobius</taxon>
    </lineage>
</organism>
<evidence type="ECO:0000256" key="20">
    <source>
        <dbReference type="ARBA" id="ARBA00023166"/>
    </source>
</evidence>
<gene>
    <name evidence="48" type="ORF">WMY93_015749</name>
</gene>
<dbReference type="GO" id="GO:0006707">
    <property type="term" value="P:cholesterol catabolic process"/>
    <property type="evidence" value="ECO:0007669"/>
    <property type="project" value="InterPro"/>
</dbReference>
<evidence type="ECO:0000256" key="35">
    <source>
        <dbReference type="ARBA" id="ARBA00051748"/>
    </source>
</evidence>
<dbReference type="GO" id="GO:0005506">
    <property type="term" value="F:iron ion binding"/>
    <property type="evidence" value="ECO:0007669"/>
    <property type="project" value="InterPro"/>
</dbReference>
<evidence type="ECO:0000256" key="38">
    <source>
        <dbReference type="ARBA" id="ARBA00052074"/>
    </source>
</evidence>
<evidence type="ECO:0000256" key="4">
    <source>
        <dbReference type="ARBA" id="ARBA00004389"/>
    </source>
</evidence>
<comment type="catalytic activity">
    <reaction evidence="36">
        <text>(24S)-hydroxycholesterol + reduced [NADPH--hemoprotein reductase] + O2 = (24S,25R)-24,26-dihydroxycholesterol + oxidized [NADPH--hemoprotein reductase] + H2O + H(+)</text>
        <dbReference type="Rhea" id="RHEA:46388"/>
        <dbReference type="Rhea" id="RHEA-COMP:11964"/>
        <dbReference type="Rhea" id="RHEA-COMP:11965"/>
        <dbReference type="ChEBI" id="CHEBI:15377"/>
        <dbReference type="ChEBI" id="CHEBI:15378"/>
        <dbReference type="ChEBI" id="CHEBI:15379"/>
        <dbReference type="ChEBI" id="CHEBI:34310"/>
        <dbReference type="ChEBI" id="CHEBI:57618"/>
        <dbReference type="ChEBI" id="CHEBI:58210"/>
        <dbReference type="ChEBI" id="CHEBI:86165"/>
    </reaction>
    <physiologicalReaction direction="left-to-right" evidence="36">
        <dbReference type="Rhea" id="RHEA:46389"/>
    </physiologicalReaction>
</comment>
<evidence type="ECO:0000256" key="34">
    <source>
        <dbReference type="ARBA" id="ARBA00051606"/>
    </source>
</evidence>
<keyword evidence="20" id="KW-1207">Sterol metabolism</keyword>
<evidence type="ECO:0000256" key="1">
    <source>
        <dbReference type="ARBA" id="ARBA00001971"/>
    </source>
</evidence>
<keyword evidence="7" id="KW-0153">Cholesterol metabolism</keyword>
<evidence type="ECO:0000256" key="29">
    <source>
        <dbReference type="ARBA" id="ARBA00050696"/>
    </source>
</evidence>
<evidence type="ECO:0000256" key="13">
    <source>
        <dbReference type="ARBA" id="ARBA00022989"/>
    </source>
</evidence>
<dbReference type="GO" id="GO:0098794">
    <property type="term" value="C:postsynapse"/>
    <property type="evidence" value="ECO:0007669"/>
    <property type="project" value="UniProtKB-SubCell"/>
</dbReference>
<evidence type="ECO:0000313" key="49">
    <source>
        <dbReference type="Proteomes" id="UP001460270"/>
    </source>
</evidence>
<comment type="catalytic activity">
    <reaction evidence="38">
        <text>progesterone + reduced [NADPH--hemoprotein reductase] + O2 = 17alpha-hydroxyprogesterone + oxidized [NADPH--hemoprotein reductase] + H2O + H(+)</text>
        <dbReference type="Rhea" id="RHEA:46308"/>
        <dbReference type="Rhea" id="RHEA-COMP:11964"/>
        <dbReference type="Rhea" id="RHEA-COMP:11965"/>
        <dbReference type="ChEBI" id="CHEBI:15377"/>
        <dbReference type="ChEBI" id="CHEBI:15378"/>
        <dbReference type="ChEBI" id="CHEBI:15379"/>
        <dbReference type="ChEBI" id="CHEBI:17026"/>
        <dbReference type="ChEBI" id="CHEBI:17252"/>
        <dbReference type="ChEBI" id="CHEBI:57618"/>
        <dbReference type="ChEBI" id="CHEBI:58210"/>
    </reaction>
    <physiologicalReaction direction="left-to-right" evidence="38">
        <dbReference type="Rhea" id="RHEA:46309"/>
    </physiologicalReaction>
</comment>
<comment type="catalytic activity">
    <reaction evidence="31">
        <text>testosterone + reduced [NADPH--hemoprotein reductase] + O2 = 16beta,17beta-dihydroxyandrost-4-en-3-one + oxidized [NADPH--hemoprotein reductase] + H2O + H(+)</text>
        <dbReference type="Rhea" id="RHEA:46304"/>
        <dbReference type="Rhea" id="RHEA-COMP:11964"/>
        <dbReference type="Rhea" id="RHEA-COMP:11965"/>
        <dbReference type="ChEBI" id="CHEBI:15377"/>
        <dbReference type="ChEBI" id="CHEBI:15378"/>
        <dbReference type="ChEBI" id="CHEBI:15379"/>
        <dbReference type="ChEBI" id="CHEBI:17347"/>
        <dbReference type="ChEBI" id="CHEBI:57618"/>
        <dbReference type="ChEBI" id="CHEBI:58210"/>
        <dbReference type="ChEBI" id="CHEBI:83027"/>
    </reaction>
    <physiologicalReaction direction="left-to-right" evidence="31">
        <dbReference type="Rhea" id="RHEA:46305"/>
    </physiologicalReaction>
</comment>
<keyword evidence="19 47" id="KW-0472">Membrane</keyword>
<evidence type="ECO:0000256" key="12">
    <source>
        <dbReference type="ARBA" id="ARBA00022848"/>
    </source>
</evidence>
<evidence type="ECO:0000256" key="28">
    <source>
        <dbReference type="ARBA" id="ARBA00050430"/>
    </source>
</evidence>
<dbReference type="EC" id="1.14.14.25" evidence="41"/>
<dbReference type="PRINTS" id="PR00463">
    <property type="entry name" value="EP450I"/>
</dbReference>
<proteinExistence type="inferred from homology"/>
<comment type="similarity">
    <text evidence="6">Belongs to the cytochrome P450 family.</text>
</comment>
<evidence type="ECO:0000256" key="37">
    <source>
        <dbReference type="ARBA" id="ARBA00051817"/>
    </source>
</evidence>
<evidence type="ECO:0000256" key="10">
    <source>
        <dbReference type="ARBA" id="ARBA00022723"/>
    </source>
</evidence>
<dbReference type="PANTHER" id="PTHR24293">
    <property type="entry name" value="CYTOCHROME P450 FAMILY 46 SUBFAMILY A"/>
    <property type="match status" value="1"/>
</dbReference>
<evidence type="ECO:0000256" key="47">
    <source>
        <dbReference type="SAM" id="Phobius"/>
    </source>
</evidence>
<evidence type="ECO:0000256" key="19">
    <source>
        <dbReference type="ARBA" id="ARBA00023136"/>
    </source>
</evidence>
<keyword evidence="49" id="KW-1185">Reference proteome</keyword>
<evidence type="ECO:0000256" key="11">
    <source>
        <dbReference type="ARBA" id="ARBA00022824"/>
    </source>
</evidence>
<dbReference type="Proteomes" id="UP001460270">
    <property type="component" value="Unassembled WGS sequence"/>
</dbReference>
<evidence type="ECO:0000256" key="3">
    <source>
        <dbReference type="ARBA" id="ARBA00004279"/>
    </source>
</evidence>
<comment type="catalytic activity">
    <reaction evidence="32">
        <text>testosterone + reduced [NADPH--hemoprotein reductase] + O2 = 6beta,17beta-dihydroxyandrost-4-en-3-one + oxidized [NADPH--hemoprotein reductase] + H2O + H(+)</text>
        <dbReference type="Rhea" id="RHEA:46296"/>
        <dbReference type="Rhea" id="RHEA-COMP:11964"/>
        <dbReference type="Rhea" id="RHEA-COMP:11965"/>
        <dbReference type="ChEBI" id="CHEBI:15377"/>
        <dbReference type="ChEBI" id="CHEBI:15378"/>
        <dbReference type="ChEBI" id="CHEBI:15379"/>
        <dbReference type="ChEBI" id="CHEBI:17347"/>
        <dbReference type="ChEBI" id="CHEBI:34477"/>
        <dbReference type="ChEBI" id="CHEBI:57618"/>
        <dbReference type="ChEBI" id="CHEBI:58210"/>
    </reaction>
    <physiologicalReaction direction="left-to-right" evidence="32">
        <dbReference type="Rhea" id="RHEA:46297"/>
    </physiologicalReaction>
</comment>
<dbReference type="InterPro" id="IPR001128">
    <property type="entry name" value="Cyt_P450"/>
</dbReference>
<keyword evidence="9 47" id="KW-0812">Transmembrane</keyword>
<comment type="function">
    <text evidence="40">P450 monooxygenase that plays a major role in cholesterol homeostasis in the brain. Primarily catalyzes the hydroxylation (with S stereochemistry) at C-24 of cholesterol side chain, triggering cholesterol diffusion out of neurons and its further degradation. By promoting constant cholesterol elimination in neurons, may activate the mevalonate pathway and coordinate the synthesis of new cholesterol and nonsterol isoprenoids involved in synaptic activity and learning. Further hydroxylates cholesterol derivatives and hormone steroids on both the ring and side chain of these molecules, converting them into active oxysterols involved in lipid signaling and biosynthesis. Acts as an epoxidase converting cholesta-5,24-dien-3beta-ol/desmosterol into (24S),25-epoxycholesterol, an abundant lipid ligand of nuclear NR1H2 and NR1H3 receptors shown to promote neurogenesis in developing brain. May also catalyze the oxidative metabolism of xenobiotics, such as clotrimazole.</text>
</comment>
<dbReference type="FunFam" id="1.10.630.10:FF:000031">
    <property type="entry name" value="cholesterol 24-hydroxylase isoform X2"/>
    <property type="match status" value="1"/>
</dbReference>
<name>A0AAW0NS06_9GOBI</name>
<evidence type="ECO:0000256" key="7">
    <source>
        <dbReference type="ARBA" id="ARBA00022548"/>
    </source>
</evidence>
<evidence type="ECO:0000256" key="5">
    <source>
        <dbReference type="ARBA" id="ARBA00005108"/>
    </source>
</evidence>
<evidence type="ECO:0000256" key="33">
    <source>
        <dbReference type="ARBA" id="ARBA00051527"/>
    </source>
</evidence>
<evidence type="ECO:0000256" key="31">
    <source>
        <dbReference type="ARBA" id="ARBA00051188"/>
    </source>
</evidence>
<comment type="catalytic activity">
    <reaction evidence="27">
        <text>testosterone + reduced [NADPH--hemoprotein reductase] + O2 = 2-hydroxytestosterone + oxidized [NADPH--hemoprotein reductase] + H2O + H(+)</text>
        <dbReference type="Rhea" id="RHEA:46300"/>
        <dbReference type="Rhea" id="RHEA-COMP:11964"/>
        <dbReference type="Rhea" id="RHEA-COMP:11965"/>
        <dbReference type="ChEBI" id="CHEBI:15377"/>
        <dbReference type="ChEBI" id="CHEBI:15378"/>
        <dbReference type="ChEBI" id="CHEBI:15379"/>
        <dbReference type="ChEBI" id="CHEBI:17347"/>
        <dbReference type="ChEBI" id="CHEBI:57618"/>
        <dbReference type="ChEBI" id="CHEBI:58210"/>
        <dbReference type="ChEBI" id="CHEBI:86013"/>
    </reaction>
    <physiologicalReaction direction="left-to-right" evidence="27">
        <dbReference type="Rhea" id="RHEA:46301"/>
    </physiologicalReaction>
</comment>
<dbReference type="Gene3D" id="1.10.630.10">
    <property type="entry name" value="Cytochrome P450"/>
    <property type="match status" value="1"/>
</dbReference>
<evidence type="ECO:0000256" key="45">
    <source>
        <dbReference type="ARBA" id="ARBA00080170"/>
    </source>
</evidence>
<keyword evidence="13 47" id="KW-1133">Transmembrane helix</keyword>
<dbReference type="InterPro" id="IPR002401">
    <property type="entry name" value="Cyt_P450_E_grp-I"/>
</dbReference>
<keyword evidence="17" id="KW-0503">Monooxygenase</keyword>
<evidence type="ECO:0000256" key="2">
    <source>
        <dbReference type="ARBA" id="ARBA00004111"/>
    </source>
</evidence>
<evidence type="ECO:0000256" key="44">
    <source>
        <dbReference type="ARBA" id="ARBA00079170"/>
    </source>
</evidence>
<dbReference type="CDD" id="cd20613">
    <property type="entry name" value="CYP46A1-like"/>
    <property type="match status" value="1"/>
</dbReference>
<dbReference type="GO" id="GO:0098793">
    <property type="term" value="C:presynapse"/>
    <property type="evidence" value="ECO:0007669"/>
    <property type="project" value="UniProtKB-SubCell"/>
</dbReference>
<evidence type="ECO:0000256" key="39">
    <source>
        <dbReference type="ARBA" id="ARBA00052870"/>
    </source>
</evidence>
<evidence type="ECO:0000256" key="14">
    <source>
        <dbReference type="ARBA" id="ARBA00023002"/>
    </source>
</evidence>
<evidence type="ECO:0000256" key="21">
    <source>
        <dbReference type="ARBA" id="ARBA00023221"/>
    </source>
</evidence>
<protein>
    <recommendedName>
        <fullName evidence="42">Cholesterol 24-hydroxylase</fullName>
        <ecNumber evidence="41">1.14.14.25</ecNumber>
    </recommendedName>
    <alternativeName>
        <fullName evidence="44">Cholesterol 24-monooxygenase</fullName>
    </alternativeName>
    <alternativeName>
        <fullName evidence="43">Cholesterol 24S-hydroxylase</fullName>
    </alternativeName>
    <alternativeName>
        <fullName evidence="45">Cytochrome P450 46A1</fullName>
    </alternativeName>
</protein>
<comment type="subcellular location">
    <subcellularLocation>
        <location evidence="3">Cell projection</location>
        <location evidence="3">Dendrite</location>
    </subcellularLocation>
    <subcellularLocation>
        <location evidence="4">Endoplasmic reticulum membrane</location>
        <topology evidence="4">Single-pass membrane protein</topology>
    </subcellularLocation>
    <subcellularLocation>
        <location evidence="2">Microsome membrane</location>
        <topology evidence="2">Single-pass membrane protein</topology>
    </subcellularLocation>
    <subcellularLocation>
        <location evidence="24">Postsynapse</location>
    </subcellularLocation>
    <subcellularLocation>
        <location evidence="23">Presynapse</location>
    </subcellularLocation>
</comment>
<comment type="catalytic activity">
    <reaction evidence="28">
        <text>(24S)-hydroxycholesterol + reduced [NADPH--hemoprotein reductase] + O2 = 24S,25-dihydroxycholesterol + oxidized [NADPH--hemoprotein reductase] + H2O + H(+)</text>
        <dbReference type="Rhea" id="RHEA:46384"/>
        <dbReference type="Rhea" id="RHEA-COMP:11964"/>
        <dbReference type="Rhea" id="RHEA-COMP:11965"/>
        <dbReference type="ChEBI" id="CHEBI:15377"/>
        <dbReference type="ChEBI" id="CHEBI:15378"/>
        <dbReference type="ChEBI" id="CHEBI:15379"/>
        <dbReference type="ChEBI" id="CHEBI:34310"/>
        <dbReference type="ChEBI" id="CHEBI:57618"/>
        <dbReference type="ChEBI" id="CHEBI:58210"/>
        <dbReference type="ChEBI" id="CHEBI:86074"/>
    </reaction>
    <physiologicalReaction direction="left-to-right" evidence="28">
        <dbReference type="Rhea" id="RHEA:46385"/>
    </physiologicalReaction>
</comment>
<keyword evidence="22" id="KW-0966">Cell projection</keyword>
<dbReference type="InterPro" id="IPR036396">
    <property type="entry name" value="Cyt_P450_sf"/>
</dbReference>
<keyword evidence="10 46" id="KW-0479">Metal-binding</keyword>
<evidence type="ECO:0000313" key="48">
    <source>
        <dbReference type="EMBL" id="KAK7907137.1"/>
    </source>
</evidence>
<evidence type="ECO:0000256" key="22">
    <source>
        <dbReference type="ARBA" id="ARBA00023273"/>
    </source>
</evidence>
<dbReference type="InterPro" id="IPR039983">
    <property type="entry name" value="CYP46A1"/>
</dbReference>
<evidence type="ECO:0000256" key="46">
    <source>
        <dbReference type="PIRSR" id="PIRSR602401-1"/>
    </source>
</evidence>
<dbReference type="SUPFAM" id="SSF48264">
    <property type="entry name" value="Cytochrome P450"/>
    <property type="match status" value="1"/>
</dbReference>
<dbReference type="Pfam" id="PF00067">
    <property type="entry name" value="p450"/>
    <property type="match status" value="1"/>
</dbReference>
<evidence type="ECO:0000256" key="23">
    <source>
        <dbReference type="ARBA" id="ARBA00034106"/>
    </source>
</evidence>
<keyword evidence="16" id="KW-0770">Synapse</keyword>
<comment type="caution">
    <text evidence="48">The sequence shown here is derived from an EMBL/GenBank/DDBJ whole genome shotgun (WGS) entry which is preliminary data.</text>
</comment>
<keyword evidence="8 46" id="KW-0349">Heme</keyword>
<comment type="catalytic activity">
    <reaction evidence="39">
        <text>desmosterol + reduced [NADPH--hemoprotein reductase] + O2 = (24S)-25-epoxycholesterol + oxidized [NADPH--hemoprotein reductase] + H2O + H(+)</text>
        <dbReference type="Rhea" id="RHEA:53232"/>
        <dbReference type="Rhea" id="RHEA-COMP:11964"/>
        <dbReference type="Rhea" id="RHEA-COMP:11965"/>
        <dbReference type="ChEBI" id="CHEBI:15377"/>
        <dbReference type="ChEBI" id="CHEBI:15378"/>
        <dbReference type="ChEBI" id="CHEBI:15379"/>
        <dbReference type="ChEBI" id="CHEBI:17737"/>
        <dbReference type="ChEBI" id="CHEBI:41633"/>
        <dbReference type="ChEBI" id="CHEBI:57618"/>
        <dbReference type="ChEBI" id="CHEBI:58210"/>
    </reaction>
    <physiologicalReaction direction="left-to-right" evidence="39">
        <dbReference type="Rhea" id="RHEA:53233"/>
    </physiologicalReaction>
</comment>
<evidence type="ECO:0000256" key="30">
    <source>
        <dbReference type="ARBA" id="ARBA00050991"/>
    </source>
</evidence>
<comment type="catalytic activity">
    <reaction evidence="35">
        <text>cholestanol + reduced [NADPH--hemoprotein reductase] + O2 = (24S)-hydroxycholestanol + oxidized [NADPH--hemoprotein reductase] + H2O + H(+)</text>
        <dbReference type="Rhea" id="RHEA:53808"/>
        <dbReference type="Rhea" id="RHEA-COMP:11964"/>
        <dbReference type="Rhea" id="RHEA-COMP:11965"/>
        <dbReference type="ChEBI" id="CHEBI:15377"/>
        <dbReference type="ChEBI" id="CHEBI:15378"/>
        <dbReference type="ChEBI" id="CHEBI:15379"/>
        <dbReference type="ChEBI" id="CHEBI:57618"/>
        <dbReference type="ChEBI" id="CHEBI:58210"/>
        <dbReference type="ChEBI" id="CHEBI:86570"/>
        <dbReference type="ChEBI" id="CHEBI:137687"/>
    </reaction>
    <physiologicalReaction direction="left-to-right" evidence="35">
        <dbReference type="Rhea" id="RHEA:53809"/>
    </physiologicalReaction>
</comment>
<keyword evidence="21" id="KW-0753">Steroid metabolism</keyword>
<comment type="catalytic activity">
    <reaction evidence="26">
        <text>desmosterol + reduced [NADPH--hemoprotein reductase] + O2 = (24Z),26-hydroxydesmosterol + oxidized [NADPH--hemoprotein reductase] + H2O + H(+)</text>
        <dbReference type="Rhea" id="RHEA:53236"/>
        <dbReference type="Rhea" id="RHEA-COMP:11964"/>
        <dbReference type="Rhea" id="RHEA-COMP:11965"/>
        <dbReference type="ChEBI" id="CHEBI:15377"/>
        <dbReference type="ChEBI" id="CHEBI:15378"/>
        <dbReference type="ChEBI" id="CHEBI:15379"/>
        <dbReference type="ChEBI" id="CHEBI:17737"/>
        <dbReference type="ChEBI" id="CHEBI:57618"/>
        <dbReference type="ChEBI" id="CHEBI:58210"/>
        <dbReference type="ChEBI" id="CHEBI:137053"/>
    </reaction>
    <physiologicalReaction direction="left-to-right" evidence="26">
        <dbReference type="Rhea" id="RHEA:53237"/>
    </physiologicalReaction>
</comment>
<feature type="transmembrane region" description="Helical" evidence="47">
    <location>
        <begin position="14"/>
        <end position="33"/>
    </location>
</feature>
<keyword evidence="14" id="KW-0560">Oxidoreductase</keyword>
<evidence type="ECO:0000256" key="6">
    <source>
        <dbReference type="ARBA" id="ARBA00010617"/>
    </source>
</evidence>
<comment type="catalytic activity">
    <reaction evidence="37">
        <text>7-dehydrocholesterol + reduced [NADPH--hemoprotein reductase] + O2 = cholesta-5,7-dien-3beta,24S-diol + oxidized [NADPH--hemoprotein reductase] + H2O + H(+)</text>
        <dbReference type="Rhea" id="RHEA:53244"/>
        <dbReference type="Rhea" id="RHEA-COMP:11964"/>
        <dbReference type="Rhea" id="RHEA-COMP:11965"/>
        <dbReference type="ChEBI" id="CHEBI:15377"/>
        <dbReference type="ChEBI" id="CHEBI:15378"/>
        <dbReference type="ChEBI" id="CHEBI:15379"/>
        <dbReference type="ChEBI" id="CHEBI:17759"/>
        <dbReference type="ChEBI" id="CHEBI:57618"/>
        <dbReference type="ChEBI" id="CHEBI:58210"/>
        <dbReference type="ChEBI" id="CHEBI:137061"/>
    </reaction>
    <physiologicalReaction direction="left-to-right" evidence="37">
        <dbReference type="Rhea" id="RHEA:53245"/>
    </physiologicalReaction>
</comment>
<evidence type="ECO:0000256" key="41">
    <source>
        <dbReference type="ARBA" id="ARBA00066440"/>
    </source>
</evidence>
<comment type="cofactor">
    <cofactor evidence="1 46">
        <name>heme</name>
        <dbReference type="ChEBI" id="CHEBI:30413"/>
    </cofactor>
</comment>
<comment type="catalytic activity">
    <reaction evidence="29">
        <text>7-dehydrocholesterol + reduced [NADPH--hemoprotein reductase] + O2 = cholesta-5,7-dien-3beta,25-diol + oxidized [NADPH--hemoprotein reductase] + H2O + H(+)</text>
        <dbReference type="Rhea" id="RHEA:53240"/>
        <dbReference type="Rhea" id="RHEA-COMP:11964"/>
        <dbReference type="Rhea" id="RHEA-COMP:11965"/>
        <dbReference type="ChEBI" id="CHEBI:15377"/>
        <dbReference type="ChEBI" id="CHEBI:15378"/>
        <dbReference type="ChEBI" id="CHEBI:15379"/>
        <dbReference type="ChEBI" id="CHEBI:17759"/>
        <dbReference type="ChEBI" id="CHEBI:57618"/>
        <dbReference type="ChEBI" id="CHEBI:58210"/>
        <dbReference type="ChEBI" id="CHEBI:137057"/>
    </reaction>
    <physiologicalReaction direction="left-to-right" evidence="29">
        <dbReference type="Rhea" id="RHEA:53241"/>
    </physiologicalReaction>
</comment>
<evidence type="ECO:0000256" key="43">
    <source>
        <dbReference type="ARBA" id="ARBA00077287"/>
    </source>
</evidence>
<dbReference type="PRINTS" id="PR00385">
    <property type="entry name" value="P450"/>
</dbReference>
<keyword evidence="11" id="KW-0256">Endoplasmic reticulum</keyword>
<comment type="pathway">
    <text evidence="5">Lipid metabolism; C21-steroid hormone metabolism.</text>
</comment>
<evidence type="ECO:0000256" key="27">
    <source>
        <dbReference type="ARBA" id="ARBA00050344"/>
    </source>
</evidence>
<dbReference type="GO" id="GO:0033781">
    <property type="term" value="F:cholesterol 24-hydroxylase activity"/>
    <property type="evidence" value="ECO:0007669"/>
    <property type="project" value="UniProtKB-EC"/>
</dbReference>
<dbReference type="GO" id="GO:0005789">
    <property type="term" value="C:endoplasmic reticulum membrane"/>
    <property type="evidence" value="ECO:0007669"/>
    <property type="project" value="UniProtKB-SubCell"/>
</dbReference>
<evidence type="ECO:0000256" key="40">
    <source>
        <dbReference type="ARBA" id="ARBA00054645"/>
    </source>
</evidence>
<keyword evidence="12" id="KW-0492">Microsome</keyword>
<evidence type="ECO:0000256" key="18">
    <source>
        <dbReference type="ARBA" id="ARBA00023098"/>
    </source>
</evidence>
<sequence length="506" mass="58243">MAILSALWSWLPHALLFSLCVFFVFFLGYCLYIRHLHLKYDHIPGPPRKSFLFGHSAYLVEVMKKDGVVHDLFLEWAETYGPVYRLNVLHYVIIGVYCPEATKEILMSPKYPKDKFLYKRLFNLFGQRFLGNGLVTAQNHELWYKQRRIMDPAFSSLYLRGLTGTFNERAEKLMERLSEEADNNTVANMLHLVNCVALDIIAKVAFGVDLDLLKYSSPFPKAIETCLKGMCYYVRDTTFEYKPQNWPFIREVREASRLLRSTGAQWINERKTAIQNGENVPKDILTQIIKSAGQEEVMTKEDEEFMLDNFVTFFIAGQETTANQLAFCIMELGRHPDILERVKKEVDEVIGVKTEISYDDLGNLTYLSQVLKETLRIYPTAPGTSRDLLEDMVIDGHHIPGGVTCMFSSYASGRLEKFFKDPLKFDPDRFHPDAPKPYYCYYPFALGPRSCLGQNFAQLEAKLVMAKLIQRFDFTLVPGQSFDIKDTGTLRPKSGVLCKIQHRHTS</sequence>
<evidence type="ECO:0000256" key="36">
    <source>
        <dbReference type="ARBA" id="ARBA00051763"/>
    </source>
</evidence>
<evidence type="ECO:0000256" key="26">
    <source>
        <dbReference type="ARBA" id="ARBA00050139"/>
    </source>
</evidence>
<dbReference type="AlphaFoldDB" id="A0AAW0NS06"/>
<dbReference type="EMBL" id="JBBPFD010000011">
    <property type="protein sequence ID" value="KAK7907137.1"/>
    <property type="molecule type" value="Genomic_DNA"/>
</dbReference>
<feature type="binding site" description="axial binding residue" evidence="46">
    <location>
        <position position="451"/>
    </location>
    <ligand>
        <name>heme</name>
        <dbReference type="ChEBI" id="CHEBI:30413"/>
    </ligand>
    <ligandPart>
        <name>Fe</name>
        <dbReference type="ChEBI" id="CHEBI:18248"/>
    </ligandPart>
</feature>
<evidence type="ECO:0000256" key="17">
    <source>
        <dbReference type="ARBA" id="ARBA00023033"/>
    </source>
</evidence>
<keyword evidence="18" id="KW-0443">Lipid metabolism</keyword>
<evidence type="ECO:0000256" key="32">
    <source>
        <dbReference type="ARBA" id="ARBA00051503"/>
    </source>
</evidence>
<evidence type="ECO:0000256" key="25">
    <source>
        <dbReference type="ARBA" id="ARBA00049645"/>
    </source>
</evidence>
<evidence type="ECO:0000256" key="42">
    <source>
        <dbReference type="ARBA" id="ARBA00068948"/>
    </source>
</evidence>
<accession>A0AAW0NS06</accession>
<keyword evidence="15 46" id="KW-0408">Iron</keyword>